<comment type="caution">
    <text evidence="2">The sequence shown here is derived from an EMBL/GenBank/DDBJ whole genome shotgun (WGS) entry which is preliminary data.</text>
</comment>
<evidence type="ECO:0000256" key="1">
    <source>
        <dbReference type="SAM" id="MobiDB-lite"/>
    </source>
</evidence>
<name>A0A9W9ICL2_9EURO</name>
<dbReference type="EMBL" id="JAPQKO010000003">
    <property type="protein sequence ID" value="KAJ5172906.1"/>
    <property type="molecule type" value="Genomic_DNA"/>
</dbReference>
<keyword evidence="3" id="KW-1185">Reference proteome</keyword>
<feature type="region of interest" description="Disordered" evidence="1">
    <location>
        <begin position="43"/>
        <end position="63"/>
    </location>
</feature>
<reference evidence="2" key="2">
    <citation type="journal article" date="2023" name="IMA Fungus">
        <title>Comparative genomic study of the Penicillium genus elucidates a diverse pangenome and 15 lateral gene transfer events.</title>
        <authorList>
            <person name="Petersen C."/>
            <person name="Sorensen T."/>
            <person name="Nielsen M.R."/>
            <person name="Sondergaard T.E."/>
            <person name="Sorensen J.L."/>
            <person name="Fitzpatrick D.A."/>
            <person name="Frisvad J.C."/>
            <person name="Nielsen K.L."/>
        </authorList>
    </citation>
    <scope>NUCLEOTIDE SEQUENCE</scope>
    <source>
        <strain evidence="2">IBT 21917</strain>
    </source>
</reference>
<gene>
    <name evidence="2" type="ORF">N7492_005499</name>
</gene>
<dbReference type="GO" id="GO:0043022">
    <property type="term" value="F:ribosome binding"/>
    <property type="evidence" value="ECO:0007669"/>
    <property type="project" value="InterPro"/>
</dbReference>
<dbReference type="PANTHER" id="PTHR28250">
    <property type="entry name" value="CYTOCHROME B PRE-MRNA-PROCESSING PROTEIN 6"/>
    <property type="match status" value="1"/>
</dbReference>
<dbReference type="AlphaFoldDB" id="A0A9W9ICL2"/>
<dbReference type="Pfam" id="PF20180">
    <property type="entry name" value="UQCC2_CBP6"/>
    <property type="match status" value="1"/>
</dbReference>
<protein>
    <submittedName>
        <fullName evidence="2">Uncharacterized protein</fullName>
    </submittedName>
</protein>
<evidence type="ECO:0000313" key="3">
    <source>
        <dbReference type="Proteomes" id="UP001146351"/>
    </source>
</evidence>
<reference evidence="2" key="1">
    <citation type="submission" date="2022-11" db="EMBL/GenBank/DDBJ databases">
        <authorList>
            <person name="Petersen C."/>
        </authorList>
    </citation>
    <scope>NUCLEOTIDE SEQUENCE</scope>
    <source>
        <strain evidence="2">IBT 21917</strain>
    </source>
</reference>
<dbReference type="InterPro" id="IPR037653">
    <property type="entry name" value="Cbp6"/>
</dbReference>
<dbReference type="GO" id="GO:0061671">
    <property type="term" value="C:Cbp3p-Cbp6 complex"/>
    <property type="evidence" value="ECO:0007669"/>
    <property type="project" value="InterPro"/>
</dbReference>
<accession>A0A9W9ICL2</accession>
<feature type="compositionally biased region" description="Polar residues" evidence="1">
    <location>
        <begin position="45"/>
        <end position="63"/>
    </location>
</feature>
<dbReference type="PANTHER" id="PTHR28250:SF1">
    <property type="entry name" value="CYTOCHROME B PRE-MRNA-PROCESSING PROTEIN 6"/>
    <property type="match status" value="1"/>
</dbReference>
<dbReference type="Proteomes" id="UP001146351">
    <property type="component" value="Unassembled WGS sequence"/>
</dbReference>
<organism evidence="2 3">
    <name type="scientific">Penicillium capsulatum</name>
    <dbReference type="NCBI Taxonomy" id="69766"/>
    <lineage>
        <taxon>Eukaryota</taxon>
        <taxon>Fungi</taxon>
        <taxon>Dikarya</taxon>
        <taxon>Ascomycota</taxon>
        <taxon>Pezizomycotina</taxon>
        <taxon>Eurotiomycetes</taxon>
        <taxon>Eurotiomycetidae</taxon>
        <taxon>Eurotiales</taxon>
        <taxon>Aspergillaceae</taxon>
        <taxon>Penicillium</taxon>
    </lineage>
</organism>
<evidence type="ECO:0000313" key="2">
    <source>
        <dbReference type="EMBL" id="KAJ5172906.1"/>
    </source>
</evidence>
<dbReference type="GO" id="GO:0034551">
    <property type="term" value="P:mitochondrial respiratory chain complex III assembly"/>
    <property type="evidence" value="ECO:0007669"/>
    <property type="project" value="TreeGrafter"/>
</dbReference>
<proteinExistence type="predicted"/>
<dbReference type="OrthoDB" id="2107880at2759"/>
<sequence length="129" mass="14525">MSRQNLNPRSLQSRISHLIAHWPSDAVRPVAVSVPAYLQARLAQSPANATSQEPNTLTSKPNISESSVNALTALLENRFIKTYPMSPEIRFPASNPEHYDNVVHEFEEAPNRHWLGRLGKRLGGLFRMQ</sequence>